<gene>
    <name evidence="2" type="ORF">DYB32_002855</name>
</gene>
<accession>A0A418B240</accession>
<dbReference type="PANTHER" id="PTHR39200:SF1">
    <property type="entry name" value="AUTO-TRANSPORTER ADHESIN HEAD GIN DOMAIN-CONTAINING PROTEIN-RELATED"/>
    <property type="match status" value="1"/>
</dbReference>
<feature type="transmembrane region" description="Helical" evidence="1">
    <location>
        <begin position="349"/>
        <end position="369"/>
    </location>
</feature>
<dbReference type="PANTHER" id="PTHR39200">
    <property type="entry name" value="HYPOTHETICAL EXPORTED PROTEIN"/>
    <property type="match status" value="1"/>
</dbReference>
<comment type="caution">
    <text evidence="2">The sequence shown here is derived from an EMBL/GenBank/DDBJ whole genome shotgun (WGS) entry which is preliminary data.</text>
</comment>
<dbReference type="EMBL" id="QUSY01000161">
    <property type="protein sequence ID" value="RHY32114.1"/>
    <property type="molecule type" value="Genomic_DNA"/>
</dbReference>
<sequence length="401" mass="41845">MSTLNHQKIVNVTASVDTIHGLVLRNTGGYIYEDQANSKPSVVFRTSNLALLNALTLKLMAGNLGAVVELAFAPNMTVEGQYLLDIFVPTNSLQYLQTDQGGDTIVAPRVLSANASRPISISSFGMGSVVVEESVVLASRLVVESRGSSRVQLNVARSVSAESVDLSTTSLGSIALLANSTTTKHLSAVSAGSGSVYMGSPATKTTTKTTPVSLNATSLTAKTYGDGNVVFLDAGTCQGSDIQTSGHGSVYMHLVRCQNSNVVILGTGNTYLTTTGLLRVQDSELGTVFATGGATVTGSVMVMPPSVPVPPYVPMVEPARSPRTIRLVAKTTTARPATTLPAKSTGADASLWFGLVLGLSAVILIACIVRKVRAKRAVQMQLKAFTEASTPVATNQVVLHF</sequence>
<keyword evidence="1" id="KW-0472">Membrane</keyword>
<dbReference type="Gene3D" id="2.160.20.120">
    <property type="match status" value="2"/>
</dbReference>
<name>A0A418B240_9STRA</name>
<dbReference type="AlphaFoldDB" id="A0A418B240"/>
<keyword evidence="1" id="KW-1133">Transmembrane helix</keyword>
<evidence type="ECO:0000313" key="2">
    <source>
        <dbReference type="EMBL" id="RHY32114.1"/>
    </source>
</evidence>
<evidence type="ECO:0000256" key="1">
    <source>
        <dbReference type="SAM" id="Phobius"/>
    </source>
</evidence>
<organism evidence="2 3">
    <name type="scientific">Aphanomyces invadans</name>
    <dbReference type="NCBI Taxonomy" id="157072"/>
    <lineage>
        <taxon>Eukaryota</taxon>
        <taxon>Sar</taxon>
        <taxon>Stramenopiles</taxon>
        <taxon>Oomycota</taxon>
        <taxon>Saprolegniomycetes</taxon>
        <taxon>Saprolegniales</taxon>
        <taxon>Verrucalvaceae</taxon>
        <taxon>Aphanomyces</taxon>
    </lineage>
</organism>
<reference evidence="2 3" key="1">
    <citation type="submission" date="2018-08" db="EMBL/GenBank/DDBJ databases">
        <title>Aphanomyces genome sequencing and annotation.</title>
        <authorList>
            <person name="Minardi D."/>
            <person name="Oidtmann B."/>
            <person name="Van Der Giezen M."/>
            <person name="Studholme D.J."/>
        </authorList>
    </citation>
    <scope>NUCLEOTIDE SEQUENCE [LARGE SCALE GENOMIC DNA]</scope>
    <source>
        <strain evidence="2 3">NJM0002</strain>
    </source>
</reference>
<proteinExistence type="predicted"/>
<keyword evidence="1" id="KW-0812">Transmembrane</keyword>
<protein>
    <submittedName>
        <fullName evidence="2">Uncharacterized protein</fullName>
    </submittedName>
</protein>
<dbReference type="VEuPathDB" id="FungiDB:H310_07356"/>
<evidence type="ECO:0000313" key="3">
    <source>
        <dbReference type="Proteomes" id="UP000285060"/>
    </source>
</evidence>
<dbReference type="Proteomes" id="UP000285060">
    <property type="component" value="Unassembled WGS sequence"/>
</dbReference>
<keyword evidence="3" id="KW-1185">Reference proteome</keyword>